<evidence type="ECO:0000313" key="8">
    <source>
        <dbReference type="Proteomes" id="UP001284901"/>
    </source>
</evidence>
<evidence type="ECO:0000256" key="4">
    <source>
        <dbReference type="ARBA" id="ARBA00023163"/>
    </source>
</evidence>
<accession>A0AAW9HCG9</accession>
<dbReference type="SUPFAM" id="SSF53850">
    <property type="entry name" value="Periplasmic binding protein-like II"/>
    <property type="match status" value="1"/>
</dbReference>
<evidence type="ECO:0000256" key="1">
    <source>
        <dbReference type="ARBA" id="ARBA00009437"/>
    </source>
</evidence>
<evidence type="ECO:0000313" key="7">
    <source>
        <dbReference type="EMBL" id="MDY5147127.1"/>
    </source>
</evidence>
<dbReference type="EMBL" id="JAWNFV010000009">
    <property type="protein sequence ID" value="MDY5140674.1"/>
    <property type="molecule type" value="Genomic_DNA"/>
</dbReference>
<dbReference type="PROSITE" id="PS50931">
    <property type="entry name" value="HTH_LYSR"/>
    <property type="match status" value="1"/>
</dbReference>
<dbReference type="InterPro" id="IPR005119">
    <property type="entry name" value="LysR_subst-bd"/>
</dbReference>
<dbReference type="Gene3D" id="3.40.190.290">
    <property type="match status" value="1"/>
</dbReference>
<keyword evidence="8" id="KW-1185">Reference proteome</keyword>
<dbReference type="GeneID" id="92813679"/>
<dbReference type="InterPro" id="IPR050950">
    <property type="entry name" value="HTH-type_LysR_regulators"/>
</dbReference>
<comment type="caution">
    <text evidence="6">The sequence shown here is derived from an EMBL/GenBank/DDBJ whole genome shotgun (WGS) entry which is preliminary data.</text>
</comment>
<keyword evidence="4" id="KW-0804">Transcription</keyword>
<gene>
    <name evidence="6" type="ORF">R6G74_05025</name>
    <name evidence="7" type="ORF">R6P33_08875</name>
</gene>
<dbReference type="InterPro" id="IPR036390">
    <property type="entry name" value="WH_DNA-bd_sf"/>
</dbReference>
<dbReference type="GO" id="GO:0005829">
    <property type="term" value="C:cytosol"/>
    <property type="evidence" value="ECO:0007669"/>
    <property type="project" value="TreeGrafter"/>
</dbReference>
<dbReference type="AlphaFoldDB" id="A0AAW9HCG9"/>
<dbReference type="Gene3D" id="1.10.10.10">
    <property type="entry name" value="Winged helix-like DNA-binding domain superfamily/Winged helix DNA-binding domain"/>
    <property type="match status" value="1"/>
</dbReference>
<dbReference type="PANTHER" id="PTHR30419:SF8">
    <property type="entry name" value="NITROGEN ASSIMILATION TRANSCRIPTIONAL ACTIVATOR-RELATED"/>
    <property type="match status" value="1"/>
</dbReference>
<evidence type="ECO:0000259" key="5">
    <source>
        <dbReference type="PROSITE" id="PS50931"/>
    </source>
</evidence>
<evidence type="ECO:0000313" key="6">
    <source>
        <dbReference type="EMBL" id="MDY5140674.1"/>
    </source>
</evidence>
<dbReference type="InterPro" id="IPR000847">
    <property type="entry name" value="LysR_HTH_N"/>
</dbReference>
<dbReference type="PANTHER" id="PTHR30419">
    <property type="entry name" value="HTH-TYPE TRANSCRIPTIONAL REGULATOR YBHD"/>
    <property type="match status" value="1"/>
</dbReference>
<dbReference type="InterPro" id="IPR036388">
    <property type="entry name" value="WH-like_DNA-bd_sf"/>
</dbReference>
<evidence type="ECO:0000256" key="2">
    <source>
        <dbReference type="ARBA" id="ARBA00023015"/>
    </source>
</evidence>
<sequence length="302" mass="32719">MKLQHLEAFVMVARVGSVKDAATELGCSQPSVTKQIRELEKTLGQELLDRSGRGVRLTPVGILFAGRAREILNLSRRTVEEFSMLHGEIGGHIVIGTVESAAVADISQAIKSLRDNHPGVSVTLRRIRRETVLERLSSGLLSFAITPDAWDLAGYERLALPTRDRWGILVPASSPLAAQESVTLEELEGVPLICPDDSVGHRQLATWLDDHGEQCQVIYDVVYNAPQLVDAGVGYAVVNDCSAGRCSHLGLMFIPLAPATSAGMSLVWDPARALTRVELAFLEAARGVCAQQPGLETDFYTI</sequence>
<organism evidence="6 9">
    <name type="scientific">Actinotignum timonense</name>
    <dbReference type="NCBI Taxonomy" id="1870995"/>
    <lineage>
        <taxon>Bacteria</taxon>
        <taxon>Bacillati</taxon>
        <taxon>Actinomycetota</taxon>
        <taxon>Actinomycetes</taxon>
        <taxon>Actinomycetales</taxon>
        <taxon>Actinomycetaceae</taxon>
        <taxon>Actinotignum</taxon>
    </lineage>
</organism>
<dbReference type="Pfam" id="PF03466">
    <property type="entry name" value="LysR_substrate"/>
    <property type="match status" value="1"/>
</dbReference>
<dbReference type="Pfam" id="PF00126">
    <property type="entry name" value="HTH_1"/>
    <property type="match status" value="1"/>
</dbReference>
<dbReference type="FunFam" id="1.10.10.10:FF:000001">
    <property type="entry name" value="LysR family transcriptional regulator"/>
    <property type="match status" value="1"/>
</dbReference>
<dbReference type="GO" id="GO:0003677">
    <property type="term" value="F:DNA binding"/>
    <property type="evidence" value="ECO:0007669"/>
    <property type="project" value="UniProtKB-KW"/>
</dbReference>
<comment type="similarity">
    <text evidence="1">Belongs to the LysR transcriptional regulatory family.</text>
</comment>
<evidence type="ECO:0000313" key="9">
    <source>
        <dbReference type="Proteomes" id="UP001288320"/>
    </source>
</evidence>
<dbReference type="CDD" id="cd05466">
    <property type="entry name" value="PBP2_LTTR_substrate"/>
    <property type="match status" value="1"/>
</dbReference>
<keyword evidence="3" id="KW-0238">DNA-binding</keyword>
<protein>
    <submittedName>
        <fullName evidence="6">LysR family transcriptional regulator</fullName>
    </submittedName>
</protein>
<feature type="domain" description="HTH lysR-type" evidence="5">
    <location>
        <begin position="1"/>
        <end position="58"/>
    </location>
</feature>
<dbReference type="GO" id="GO:0003700">
    <property type="term" value="F:DNA-binding transcription factor activity"/>
    <property type="evidence" value="ECO:0007669"/>
    <property type="project" value="InterPro"/>
</dbReference>
<dbReference type="RefSeq" id="WP_087069840.1">
    <property type="nucleotide sequence ID" value="NZ_CP136960.1"/>
</dbReference>
<dbReference type="Proteomes" id="UP001288320">
    <property type="component" value="Unassembled WGS sequence"/>
</dbReference>
<dbReference type="SUPFAM" id="SSF46785">
    <property type="entry name" value="Winged helix' DNA-binding domain"/>
    <property type="match status" value="1"/>
</dbReference>
<dbReference type="EMBL" id="JAWNFY010000031">
    <property type="protein sequence ID" value="MDY5147127.1"/>
    <property type="molecule type" value="Genomic_DNA"/>
</dbReference>
<proteinExistence type="inferred from homology"/>
<name>A0AAW9HCG9_9ACTO</name>
<reference evidence="6 8" key="1">
    <citation type="submission" date="2023-10" db="EMBL/GenBank/DDBJ databases">
        <title>Whole Genome based description of the genera Actinobaculum and Actinotignum reveals a complex phylogenetic relationship within the species included in the genus Actinotignum.</title>
        <authorList>
            <person name="Jensen C.S."/>
            <person name="Dargis R."/>
            <person name="Kemp M."/>
            <person name="Christensen J.J."/>
        </authorList>
    </citation>
    <scope>NUCLEOTIDE SEQUENCE</scope>
    <source>
        <strain evidence="7 8">SLA_B089</strain>
        <strain evidence="6">SLA_B245</strain>
    </source>
</reference>
<evidence type="ECO:0000256" key="3">
    <source>
        <dbReference type="ARBA" id="ARBA00023125"/>
    </source>
</evidence>
<dbReference type="Proteomes" id="UP001284901">
    <property type="component" value="Unassembled WGS sequence"/>
</dbReference>
<keyword evidence="2" id="KW-0805">Transcription regulation</keyword>
<dbReference type="PRINTS" id="PR00039">
    <property type="entry name" value="HTHLYSR"/>
</dbReference>